<accession>A0A4C1T856</accession>
<organism evidence="1 2">
    <name type="scientific">Eumeta variegata</name>
    <name type="common">Bagworm moth</name>
    <name type="synonym">Eumeta japonica</name>
    <dbReference type="NCBI Taxonomy" id="151549"/>
    <lineage>
        <taxon>Eukaryota</taxon>
        <taxon>Metazoa</taxon>
        <taxon>Ecdysozoa</taxon>
        <taxon>Arthropoda</taxon>
        <taxon>Hexapoda</taxon>
        <taxon>Insecta</taxon>
        <taxon>Pterygota</taxon>
        <taxon>Neoptera</taxon>
        <taxon>Endopterygota</taxon>
        <taxon>Lepidoptera</taxon>
        <taxon>Glossata</taxon>
        <taxon>Ditrysia</taxon>
        <taxon>Tineoidea</taxon>
        <taxon>Psychidae</taxon>
        <taxon>Oiketicinae</taxon>
        <taxon>Eumeta</taxon>
    </lineage>
</organism>
<keyword evidence="2" id="KW-1185">Reference proteome</keyword>
<gene>
    <name evidence="1" type="ORF">EVAR_5686_1</name>
</gene>
<dbReference type="Proteomes" id="UP000299102">
    <property type="component" value="Unassembled WGS sequence"/>
</dbReference>
<name>A0A4C1T856_EUMVA</name>
<comment type="caution">
    <text evidence="1">The sequence shown here is derived from an EMBL/GenBank/DDBJ whole genome shotgun (WGS) entry which is preliminary data.</text>
</comment>
<dbReference type="AlphaFoldDB" id="A0A4C1T856"/>
<proteinExistence type="predicted"/>
<dbReference type="EMBL" id="BGZK01000040">
    <property type="protein sequence ID" value="GBP10375.1"/>
    <property type="molecule type" value="Genomic_DNA"/>
</dbReference>
<protein>
    <submittedName>
        <fullName evidence="1">Uncharacterized protein</fullName>
    </submittedName>
</protein>
<reference evidence="1 2" key="1">
    <citation type="journal article" date="2019" name="Commun. Biol.">
        <title>The bagworm genome reveals a unique fibroin gene that provides high tensile strength.</title>
        <authorList>
            <person name="Kono N."/>
            <person name="Nakamura H."/>
            <person name="Ohtoshi R."/>
            <person name="Tomita M."/>
            <person name="Numata K."/>
            <person name="Arakawa K."/>
        </authorList>
    </citation>
    <scope>NUCLEOTIDE SEQUENCE [LARGE SCALE GENOMIC DNA]</scope>
</reference>
<sequence>MATMSAVKGMEPTGERVLQRTELDSLLVFSHVVVFRTQYLREAIVKITQPHGRRSQGDWRTGEEIAPGGRLCAFEASSTGLAPLAGCRSRTCLADADGGSRH</sequence>
<evidence type="ECO:0000313" key="1">
    <source>
        <dbReference type="EMBL" id="GBP10375.1"/>
    </source>
</evidence>
<evidence type="ECO:0000313" key="2">
    <source>
        <dbReference type="Proteomes" id="UP000299102"/>
    </source>
</evidence>